<dbReference type="OMA" id="DACEMED"/>
<proteinExistence type="predicted"/>
<dbReference type="GeneID" id="20214457"/>
<dbReference type="OrthoDB" id="25503at2759"/>
<dbReference type="SMART" id="SM00668">
    <property type="entry name" value="CTLH"/>
    <property type="match status" value="1"/>
</dbReference>
<dbReference type="PROSITE" id="PS50897">
    <property type="entry name" value="CTLH"/>
    <property type="match status" value="1"/>
</dbReference>
<evidence type="ECO:0000313" key="4">
    <source>
        <dbReference type="EnsemblMetazoa" id="HelroP70379"/>
    </source>
</evidence>
<dbReference type="CTD" id="20214457"/>
<dbReference type="EMBL" id="AMQM01002049">
    <property type="status" value="NOT_ANNOTATED_CDS"/>
    <property type="molecule type" value="Genomic_DNA"/>
</dbReference>
<evidence type="ECO:0000256" key="1">
    <source>
        <dbReference type="SAM" id="MobiDB-lite"/>
    </source>
</evidence>
<dbReference type="RefSeq" id="XP_009030128.1">
    <property type="nucleotide sequence ID" value="XM_009031880.1"/>
</dbReference>
<reference evidence="5" key="1">
    <citation type="submission" date="2012-12" db="EMBL/GenBank/DDBJ databases">
        <authorList>
            <person name="Hellsten U."/>
            <person name="Grimwood J."/>
            <person name="Chapman J.A."/>
            <person name="Shapiro H."/>
            <person name="Aerts A."/>
            <person name="Otillar R.P."/>
            <person name="Terry A.Y."/>
            <person name="Boore J.L."/>
            <person name="Simakov O."/>
            <person name="Marletaz F."/>
            <person name="Cho S.-J."/>
            <person name="Edsinger-Gonzales E."/>
            <person name="Havlak P."/>
            <person name="Kuo D.-H."/>
            <person name="Larsson T."/>
            <person name="Lv J."/>
            <person name="Arendt D."/>
            <person name="Savage R."/>
            <person name="Osoegawa K."/>
            <person name="de Jong P."/>
            <person name="Lindberg D.R."/>
            <person name="Seaver E.C."/>
            <person name="Weisblat D.A."/>
            <person name="Putnam N.H."/>
            <person name="Grigoriev I.V."/>
            <person name="Rokhsar D.S."/>
        </authorList>
    </citation>
    <scope>NUCLEOTIDE SEQUENCE</scope>
</reference>
<dbReference type="InterPro" id="IPR024964">
    <property type="entry name" value="CTLH/CRA"/>
</dbReference>
<dbReference type="InterPro" id="IPR006595">
    <property type="entry name" value="CTLH_C"/>
</dbReference>
<sequence>MVSTYLAYQGYSLTAETFSHITGQTIQEDIASIKHRQKIQHFIMAGRISEAINLTNKLYPSILDNNHDLLFKLKCRQFIEMVNGTDDDYTTSSSSHFTSATHSSTSTLPPTSHHHQQQHHITNGSRNNENNKSNQTNGHITSINNSQNNNTDSDDDDDVNMDTSESANDEDDVDINIANGTQRQHNGDGFSSSYASTSTMTTKCCNMPNNIERILMFGRDLHVMSERLKKNGDNKNEENEKALKEAFSLLAYSDPWNSPVGHQLHPSQREVVCKLLNCAILEQLGQPTHPPLEIALSHASKCLKVMSKLHMASCAFTTLASILA</sequence>
<dbReference type="Pfam" id="PF10607">
    <property type="entry name" value="CTLH"/>
    <property type="match status" value="1"/>
</dbReference>
<dbReference type="EnsemblMetazoa" id="HelroT70379">
    <property type="protein sequence ID" value="HelroP70379"/>
    <property type="gene ID" value="HelroG70379"/>
</dbReference>
<reference evidence="3 5" key="2">
    <citation type="journal article" date="2013" name="Nature">
        <title>Insights into bilaterian evolution from three spiralian genomes.</title>
        <authorList>
            <person name="Simakov O."/>
            <person name="Marletaz F."/>
            <person name="Cho S.J."/>
            <person name="Edsinger-Gonzales E."/>
            <person name="Havlak P."/>
            <person name="Hellsten U."/>
            <person name="Kuo D.H."/>
            <person name="Larsson T."/>
            <person name="Lv J."/>
            <person name="Arendt D."/>
            <person name="Savage R."/>
            <person name="Osoegawa K."/>
            <person name="de Jong P."/>
            <person name="Grimwood J."/>
            <person name="Chapman J.A."/>
            <person name="Shapiro H."/>
            <person name="Aerts A."/>
            <person name="Otillar R.P."/>
            <person name="Terry A.Y."/>
            <person name="Boore J.L."/>
            <person name="Grigoriev I.V."/>
            <person name="Lindberg D.R."/>
            <person name="Seaver E.C."/>
            <person name="Weisblat D.A."/>
            <person name="Putnam N.H."/>
            <person name="Rokhsar D.S."/>
        </authorList>
    </citation>
    <scope>NUCLEOTIDE SEQUENCE</scope>
</reference>
<dbReference type="Proteomes" id="UP000015101">
    <property type="component" value="Unassembled WGS sequence"/>
</dbReference>
<evidence type="ECO:0000313" key="5">
    <source>
        <dbReference type="Proteomes" id="UP000015101"/>
    </source>
</evidence>
<gene>
    <name evidence="4" type="primary">20214457</name>
    <name evidence="3" type="ORF">HELRODRAFT_70379</name>
</gene>
<feature type="domain" description="CTLH" evidence="2">
    <location>
        <begin position="32"/>
        <end position="89"/>
    </location>
</feature>
<feature type="compositionally biased region" description="Low complexity" evidence="1">
    <location>
        <begin position="90"/>
        <end position="111"/>
    </location>
</feature>
<accession>T1G059</accession>
<evidence type="ECO:0000259" key="2">
    <source>
        <dbReference type="PROSITE" id="PS50897"/>
    </source>
</evidence>
<keyword evidence="5" id="KW-1185">Reference proteome</keyword>
<feature type="region of interest" description="Disordered" evidence="1">
    <location>
        <begin position="89"/>
        <end position="173"/>
    </location>
</feature>
<dbReference type="PANTHER" id="PTHR12864">
    <property type="entry name" value="RAN BINDING PROTEIN 9-RELATED"/>
    <property type="match status" value="1"/>
</dbReference>
<dbReference type="KEGG" id="hro:HELRODRAFT_70379"/>
<feature type="compositionally biased region" description="Low complexity" evidence="1">
    <location>
        <begin position="119"/>
        <end position="151"/>
    </location>
</feature>
<dbReference type="eggNOG" id="KOG1477">
    <property type="taxonomic scope" value="Eukaryota"/>
</dbReference>
<dbReference type="InParanoid" id="T1G059"/>
<protein>
    <recommendedName>
        <fullName evidence="2">CTLH domain-containing protein</fullName>
    </recommendedName>
</protein>
<dbReference type="EMBL" id="KB097700">
    <property type="protein sequence ID" value="ESN91396.1"/>
    <property type="molecule type" value="Genomic_DNA"/>
</dbReference>
<dbReference type="InterPro" id="IPR013144">
    <property type="entry name" value="CRA_dom"/>
</dbReference>
<dbReference type="STRING" id="6412.T1G059"/>
<dbReference type="HOGENOM" id="CLU_009129_4_1_1"/>
<dbReference type="SMART" id="SM00757">
    <property type="entry name" value="CRA"/>
    <property type="match status" value="1"/>
</dbReference>
<evidence type="ECO:0000313" key="3">
    <source>
        <dbReference type="EMBL" id="ESN91396.1"/>
    </source>
</evidence>
<dbReference type="AlphaFoldDB" id="T1G059"/>
<name>T1G059_HELRO</name>
<reference evidence="4" key="3">
    <citation type="submission" date="2015-06" db="UniProtKB">
        <authorList>
            <consortium name="EnsemblMetazoa"/>
        </authorList>
    </citation>
    <scope>IDENTIFICATION</scope>
</reference>
<organism evidence="4 5">
    <name type="scientific">Helobdella robusta</name>
    <name type="common">Californian leech</name>
    <dbReference type="NCBI Taxonomy" id="6412"/>
    <lineage>
        <taxon>Eukaryota</taxon>
        <taxon>Metazoa</taxon>
        <taxon>Spiralia</taxon>
        <taxon>Lophotrochozoa</taxon>
        <taxon>Annelida</taxon>
        <taxon>Clitellata</taxon>
        <taxon>Hirudinea</taxon>
        <taxon>Rhynchobdellida</taxon>
        <taxon>Glossiphoniidae</taxon>
        <taxon>Helobdella</taxon>
    </lineage>
</organism>
<dbReference type="InterPro" id="IPR050618">
    <property type="entry name" value="Ubq-SigPath_Reg"/>
</dbReference>